<protein>
    <recommendedName>
        <fullName evidence="3">Phosphoribosyltransferase</fullName>
    </recommendedName>
</protein>
<dbReference type="EMBL" id="CP029360">
    <property type="protein sequence ID" value="AWK90310.1"/>
    <property type="molecule type" value="Genomic_DNA"/>
</dbReference>
<accession>A0A2S2D100</accession>
<reference evidence="2" key="1">
    <citation type="submission" date="2018-05" db="EMBL/GenBank/DDBJ databases">
        <title>Azospirillum thermophila sp. nov., a novel isolated from hot spring.</title>
        <authorList>
            <person name="Zhao Z."/>
        </authorList>
    </citation>
    <scope>NUCLEOTIDE SEQUENCE [LARGE SCALE GENOMIC DNA]</scope>
    <source>
        <strain evidence="2">CFH 70021</strain>
        <plasmid evidence="2">unnamed5</plasmid>
    </source>
</reference>
<keyword evidence="1" id="KW-0614">Plasmid</keyword>
<dbReference type="InterPro" id="IPR029057">
    <property type="entry name" value="PRTase-like"/>
</dbReference>
<dbReference type="InterPro" id="IPR000836">
    <property type="entry name" value="PRTase_dom"/>
</dbReference>
<keyword evidence="2" id="KW-1185">Reference proteome</keyword>
<dbReference type="OrthoDB" id="7597289at2"/>
<dbReference type="Gene3D" id="3.40.50.2020">
    <property type="match status" value="1"/>
</dbReference>
<dbReference type="Proteomes" id="UP000245629">
    <property type="component" value="Plasmid unnamed5"/>
</dbReference>
<sequence>MAYLVTRSWRADAKKADIGTLKAAKGCCAPEVLDAAAADVSVVARTLGGALPGWTVTTVPCGHSRRPDCFAKQLAQRVAAQLELPFLQVWADRFVAGVSHPKEFAKLPPLEWQADPPGPMLLVDDVATSGWHIEEGLNALRGRGVAALGLVWIGGEIAGDRGDRPAPVRQTPGPSSSFRWWLPGS</sequence>
<proteinExistence type="predicted"/>
<dbReference type="KEGG" id="azz:DEW08_30305"/>
<geneLocation type="plasmid" evidence="1 2">
    <name>unnamed5</name>
</geneLocation>
<evidence type="ECO:0008006" key="3">
    <source>
        <dbReference type="Google" id="ProtNLM"/>
    </source>
</evidence>
<dbReference type="CDD" id="cd06223">
    <property type="entry name" value="PRTases_typeI"/>
    <property type="match status" value="1"/>
</dbReference>
<dbReference type="AlphaFoldDB" id="A0A2S2D100"/>
<evidence type="ECO:0000313" key="2">
    <source>
        <dbReference type="Proteomes" id="UP000245629"/>
    </source>
</evidence>
<dbReference type="SUPFAM" id="SSF53271">
    <property type="entry name" value="PRTase-like"/>
    <property type="match status" value="1"/>
</dbReference>
<evidence type="ECO:0000313" key="1">
    <source>
        <dbReference type="EMBL" id="AWK90310.1"/>
    </source>
</evidence>
<organism evidence="1 2">
    <name type="scientific">Azospirillum thermophilum</name>
    <dbReference type="NCBI Taxonomy" id="2202148"/>
    <lineage>
        <taxon>Bacteria</taxon>
        <taxon>Pseudomonadati</taxon>
        <taxon>Pseudomonadota</taxon>
        <taxon>Alphaproteobacteria</taxon>
        <taxon>Rhodospirillales</taxon>
        <taxon>Azospirillaceae</taxon>
        <taxon>Azospirillum</taxon>
    </lineage>
</organism>
<dbReference type="RefSeq" id="WP_109334496.1">
    <property type="nucleotide sequence ID" value="NZ_CP029360.1"/>
</dbReference>
<name>A0A2S2D100_9PROT</name>
<gene>
    <name evidence="1" type="ORF">DEW08_30305</name>
</gene>